<dbReference type="EMBL" id="FUYP01000026">
    <property type="protein sequence ID" value="SKB88906.1"/>
    <property type="molecule type" value="Genomic_DNA"/>
</dbReference>
<feature type="domain" description="Beta-lactamase hydrolase-like protein phosphatase-like" evidence="1">
    <location>
        <begin position="15"/>
        <end position="123"/>
    </location>
</feature>
<proteinExistence type="predicted"/>
<dbReference type="InterPro" id="IPR005939">
    <property type="entry name" value="BLH_phosphatase-like"/>
</dbReference>
<accession>A0A1T5EYA9</accession>
<dbReference type="InterPro" id="IPR029021">
    <property type="entry name" value="Prot-tyrosine_phosphatase-like"/>
</dbReference>
<evidence type="ECO:0000259" key="1">
    <source>
        <dbReference type="Pfam" id="PF04273"/>
    </source>
</evidence>
<dbReference type="NCBIfam" id="TIGR01244">
    <property type="entry name" value="TIGR01244 family sulfur transferase"/>
    <property type="match status" value="1"/>
</dbReference>
<sequence length="156" mass="15833">MSANTAGLYIAGMSDFRPLSPDYSVAPQIALEDVAEAKGAGFAMIINNRPDGEDPSAPQGGDIASAAAAEGLAYAAIPVGHAGFSHAQLDALDTLLADATGPVLAYCRSGTRSTHLWALARARAGEDVDALCAAAARAGYDLSGLRPMMDALAGEK</sequence>
<keyword evidence="3" id="KW-1185">Reference proteome</keyword>
<evidence type="ECO:0000313" key="2">
    <source>
        <dbReference type="EMBL" id="SKB88906.1"/>
    </source>
</evidence>
<organism evidence="2 3">
    <name type="scientific">Sphingopyxis flava</name>
    <dbReference type="NCBI Taxonomy" id="1507287"/>
    <lineage>
        <taxon>Bacteria</taxon>
        <taxon>Pseudomonadati</taxon>
        <taxon>Pseudomonadota</taxon>
        <taxon>Alphaproteobacteria</taxon>
        <taxon>Sphingomonadales</taxon>
        <taxon>Sphingomonadaceae</taxon>
        <taxon>Sphingopyxis</taxon>
    </lineage>
</organism>
<dbReference type="AlphaFoldDB" id="A0A1T5EYA9"/>
<dbReference type="GO" id="GO:0016787">
    <property type="term" value="F:hydrolase activity"/>
    <property type="evidence" value="ECO:0007669"/>
    <property type="project" value="InterPro"/>
</dbReference>
<gene>
    <name evidence="2" type="ORF">SAMN06295937_102627</name>
</gene>
<dbReference type="Gene3D" id="3.90.190.10">
    <property type="entry name" value="Protein tyrosine phosphatase superfamily"/>
    <property type="match status" value="1"/>
</dbReference>
<reference evidence="3" key="1">
    <citation type="submission" date="2017-02" db="EMBL/GenBank/DDBJ databases">
        <authorList>
            <person name="Varghese N."/>
            <person name="Submissions S."/>
        </authorList>
    </citation>
    <scope>NUCLEOTIDE SEQUENCE [LARGE SCALE GENOMIC DNA]</scope>
    <source>
        <strain evidence="3">R11H</strain>
    </source>
</reference>
<dbReference type="Pfam" id="PF04273">
    <property type="entry name" value="BLH_phosphatase"/>
    <property type="match status" value="1"/>
</dbReference>
<protein>
    <submittedName>
        <fullName evidence="2">TIGR01244 family protein</fullName>
    </submittedName>
</protein>
<dbReference type="Proteomes" id="UP000190044">
    <property type="component" value="Unassembled WGS sequence"/>
</dbReference>
<name>A0A1T5EYA9_9SPHN</name>
<evidence type="ECO:0000313" key="3">
    <source>
        <dbReference type="Proteomes" id="UP000190044"/>
    </source>
</evidence>